<evidence type="ECO:0000256" key="1">
    <source>
        <dbReference type="ARBA" id="ARBA00007381"/>
    </source>
</evidence>
<dbReference type="InterPro" id="IPR043129">
    <property type="entry name" value="ATPase_NBD"/>
</dbReference>
<dbReference type="PROSITE" id="PS00329">
    <property type="entry name" value="HSP70_2"/>
    <property type="match status" value="1"/>
</dbReference>
<name>A0ABQ1J6G4_9PROT</name>
<feature type="domain" description="Ppx/GppA phosphatase N-terminal" evidence="2">
    <location>
        <begin position="29"/>
        <end position="323"/>
    </location>
</feature>
<dbReference type="InterPro" id="IPR003695">
    <property type="entry name" value="Ppx_GppA_N"/>
</dbReference>
<reference evidence="4" key="1">
    <citation type="journal article" date="2019" name="Int. J. Syst. Evol. Microbiol.">
        <title>The Global Catalogue of Microorganisms (GCM) 10K type strain sequencing project: providing services to taxonomists for standard genome sequencing and annotation.</title>
        <authorList>
            <consortium name="The Broad Institute Genomics Platform"/>
            <consortium name="The Broad Institute Genome Sequencing Center for Infectious Disease"/>
            <person name="Wu L."/>
            <person name="Ma J."/>
        </authorList>
    </citation>
    <scope>NUCLEOTIDE SEQUENCE [LARGE SCALE GENOMIC DNA]</scope>
    <source>
        <strain evidence="4">CGMCC 1.10188</strain>
    </source>
</reference>
<dbReference type="Proteomes" id="UP000603352">
    <property type="component" value="Unassembled WGS sequence"/>
</dbReference>
<dbReference type="Gene3D" id="3.30.420.40">
    <property type="match status" value="1"/>
</dbReference>
<organism evidence="3 4">
    <name type="scientific">Tistrella bauzanensis</name>
    <dbReference type="NCBI Taxonomy" id="657419"/>
    <lineage>
        <taxon>Bacteria</taxon>
        <taxon>Pseudomonadati</taxon>
        <taxon>Pseudomonadota</taxon>
        <taxon>Alphaproteobacteria</taxon>
        <taxon>Geminicoccales</taxon>
        <taxon>Geminicoccaceae</taxon>
        <taxon>Tistrella</taxon>
    </lineage>
</organism>
<evidence type="ECO:0000313" key="4">
    <source>
        <dbReference type="Proteomes" id="UP000603352"/>
    </source>
</evidence>
<gene>
    <name evidence="3" type="ORF">GCM10011505_47390</name>
</gene>
<evidence type="ECO:0000259" key="2">
    <source>
        <dbReference type="Pfam" id="PF02541"/>
    </source>
</evidence>
<dbReference type="Gene3D" id="3.30.420.150">
    <property type="entry name" value="Exopolyphosphatase. Domain 2"/>
    <property type="match status" value="1"/>
</dbReference>
<dbReference type="PANTHER" id="PTHR30005:SF0">
    <property type="entry name" value="RETROGRADE REGULATION PROTEIN 2"/>
    <property type="match status" value="1"/>
</dbReference>
<dbReference type="Pfam" id="PF02541">
    <property type="entry name" value="Ppx-GppA"/>
    <property type="match status" value="1"/>
</dbReference>
<dbReference type="PANTHER" id="PTHR30005">
    <property type="entry name" value="EXOPOLYPHOSPHATASE"/>
    <property type="match status" value="1"/>
</dbReference>
<accession>A0ABQ1J6G4</accession>
<keyword evidence="4" id="KW-1185">Reference proteome</keyword>
<protein>
    <submittedName>
        <fullName evidence="3">Exopolyphosphatase</fullName>
    </submittedName>
</protein>
<comment type="caution">
    <text evidence="3">The sequence shown here is derived from an EMBL/GenBank/DDBJ whole genome shotgun (WGS) entry which is preliminary data.</text>
</comment>
<dbReference type="EMBL" id="BMDZ01000101">
    <property type="protein sequence ID" value="GGB61256.1"/>
    <property type="molecule type" value="Genomic_DNA"/>
</dbReference>
<sequence>MPHHNPSPPFAALDLGTNNCRLLIARPSGDDFVVLDSFSRITRLGEGVEASGMLLDAAIDRTVRALKVCGAKLRRWPLAGVRLVATEACRRAGNADVFRARVASEAGLELEIIPADEEARLAVIGCAPLIDRQARRVIVVDIGGGSTELTVIEPDDSLADGLRRIDWVSLPLGVVTMADRFGGGDVPAATYRAMRAEVSGRLVDLAARVAVGDHIAAGAVQLVGTSGTLTTLAGVHFDLASYDRGRVDGRQVTVAGIRETAERLRAMDLADRGRHPCVGRSRADLVVPGAAILEGVCDAFPVTGLTVADRGLREGMLYEMIAAHRSSRRRPDRRGGGGRRT</sequence>
<evidence type="ECO:0000313" key="3">
    <source>
        <dbReference type="EMBL" id="GGB61256.1"/>
    </source>
</evidence>
<dbReference type="SUPFAM" id="SSF53067">
    <property type="entry name" value="Actin-like ATPase domain"/>
    <property type="match status" value="2"/>
</dbReference>
<dbReference type="InterPro" id="IPR018181">
    <property type="entry name" value="Heat_shock_70_CS"/>
</dbReference>
<dbReference type="InterPro" id="IPR050273">
    <property type="entry name" value="GppA/Ppx_hydrolase"/>
</dbReference>
<comment type="similarity">
    <text evidence="1">Belongs to the heat shock protein 70 family.</text>
</comment>
<proteinExistence type="inferred from homology"/>
<dbReference type="CDD" id="cd24054">
    <property type="entry name" value="ASKHA_NBD_AaPPX-GppA_MtPPX2-like"/>
    <property type="match status" value="1"/>
</dbReference>